<organism evidence="1">
    <name type="scientific">Siphoviridae sp. ctekV29</name>
    <dbReference type="NCBI Taxonomy" id="2826406"/>
    <lineage>
        <taxon>Viruses</taxon>
        <taxon>Duplodnaviria</taxon>
        <taxon>Heunggongvirae</taxon>
        <taxon>Uroviricota</taxon>
        <taxon>Caudoviricetes</taxon>
    </lineage>
</organism>
<dbReference type="EMBL" id="BK015690">
    <property type="protein sequence ID" value="DAE20223.1"/>
    <property type="molecule type" value="Genomic_DNA"/>
</dbReference>
<reference evidence="1" key="1">
    <citation type="journal article" date="2021" name="Proc. Natl. Acad. Sci. U.S.A.">
        <title>A Catalog of Tens of Thousands of Viruses from Human Metagenomes Reveals Hidden Associations with Chronic Diseases.</title>
        <authorList>
            <person name="Tisza M.J."/>
            <person name="Buck C.B."/>
        </authorList>
    </citation>
    <scope>NUCLEOTIDE SEQUENCE</scope>
    <source>
        <strain evidence="1">CtekV29</strain>
    </source>
</reference>
<name>A0A8S5QLS8_9CAUD</name>
<protein>
    <submittedName>
        <fullName evidence="1">Uncharacterized protein</fullName>
    </submittedName>
</protein>
<proteinExistence type="predicted"/>
<accession>A0A8S5QLS8</accession>
<evidence type="ECO:0000313" key="1">
    <source>
        <dbReference type="EMBL" id="DAE20223.1"/>
    </source>
</evidence>
<sequence length="39" mass="4405">MNELFLLCIAGIYTGPDVMLNSRQLDALQHDMPTSRRAL</sequence>